<evidence type="ECO:0000313" key="6">
    <source>
        <dbReference type="Proteomes" id="UP000009235"/>
    </source>
</evidence>
<dbReference type="PANTHER" id="PTHR44688:SF25">
    <property type="entry name" value="HTH LUXR-TYPE DOMAIN-CONTAINING PROTEIN"/>
    <property type="match status" value="1"/>
</dbReference>
<evidence type="ECO:0000256" key="2">
    <source>
        <dbReference type="ARBA" id="ARBA00023125"/>
    </source>
</evidence>
<sequence length="374" mass="41314">MTARRAVAALDELTLLLGPDRAPVADASMDPITLEQWVEDGLARLRDILAAHAGADAIPMALLAVELAEIRSAMTGERATRRLDGLLRVQRALARLRAVGSVDQMLVKAPQVLCELCGFEVAMLWQVKDGRTTPAAAFSKRDPGFADKVQRQALKRPSMELDPDGVEGEMLRRRAPVVVHDALNDPRVRTDLTRLAGISSYVAAPVMPEGRVIGFLHASTMRHDDIIDRDVLWAFAEGYGFALERTILLQRLHDQGERIRELVVATESVLTEIRQAGLQITIASDELNVAESLSPVRSAMMSAPDSRIHQLLTRRELEIIELLAHGDTNRHIAERLLISEYTVKSHVSQILRKLQATNRTEAVSAFMRMTGLAP</sequence>
<dbReference type="InterPro" id="IPR029016">
    <property type="entry name" value="GAF-like_dom_sf"/>
</dbReference>
<dbReference type="PANTHER" id="PTHR44688">
    <property type="entry name" value="DNA-BINDING TRANSCRIPTIONAL ACTIVATOR DEVR_DOSR"/>
    <property type="match status" value="1"/>
</dbReference>
<feature type="domain" description="HTH luxR-type" evidence="4">
    <location>
        <begin position="305"/>
        <end position="370"/>
    </location>
</feature>
<dbReference type="SMART" id="SM00421">
    <property type="entry name" value="HTH_LUXR"/>
    <property type="match status" value="1"/>
</dbReference>
<dbReference type="InterPro" id="IPR036388">
    <property type="entry name" value="WH-like_DNA-bd_sf"/>
</dbReference>
<dbReference type="Proteomes" id="UP000009235">
    <property type="component" value="Chromosome"/>
</dbReference>
<organism evidence="5 6">
    <name type="scientific">Hoyosella subflava (strain DSM 45089 / JCM 17490 / NBRC 109087 / DQS3-9A1)</name>
    <name type="common">Amycolicicoccus subflavus</name>
    <dbReference type="NCBI Taxonomy" id="443218"/>
    <lineage>
        <taxon>Bacteria</taxon>
        <taxon>Bacillati</taxon>
        <taxon>Actinomycetota</taxon>
        <taxon>Actinomycetes</taxon>
        <taxon>Mycobacteriales</taxon>
        <taxon>Hoyosellaceae</taxon>
        <taxon>Hoyosella</taxon>
    </lineage>
</organism>
<dbReference type="AlphaFoldDB" id="F6EM36"/>
<dbReference type="eggNOG" id="COG2197">
    <property type="taxonomic scope" value="Bacteria"/>
</dbReference>
<dbReference type="PROSITE" id="PS50043">
    <property type="entry name" value="HTH_LUXR_2"/>
    <property type="match status" value="1"/>
</dbReference>
<dbReference type="HOGENOM" id="CLU_053495_0_0_11"/>
<evidence type="ECO:0000256" key="3">
    <source>
        <dbReference type="ARBA" id="ARBA00023163"/>
    </source>
</evidence>
<evidence type="ECO:0000256" key="1">
    <source>
        <dbReference type="ARBA" id="ARBA00023015"/>
    </source>
</evidence>
<dbReference type="Pfam" id="PF00196">
    <property type="entry name" value="GerE"/>
    <property type="match status" value="1"/>
</dbReference>
<keyword evidence="2" id="KW-0238">DNA-binding</keyword>
<dbReference type="CDD" id="cd06170">
    <property type="entry name" value="LuxR_C_like"/>
    <property type="match status" value="1"/>
</dbReference>
<proteinExistence type="predicted"/>
<evidence type="ECO:0000259" key="4">
    <source>
        <dbReference type="PROSITE" id="PS50043"/>
    </source>
</evidence>
<gene>
    <name evidence="5" type="ordered locus">AS9A_0790</name>
</gene>
<dbReference type="GO" id="GO:0006355">
    <property type="term" value="P:regulation of DNA-templated transcription"/>
    <property type="evidence" value="ECO:0007669"/>
    <property type="project" value="InterPro"/>
</dbReference>
<keyword evidence="3" id="KW-0804">Transcription</keyword>
<keyword evidence="1" id="KW-0805">Transcription regulation</keyword>
<dbReference type="InterPro" id="IPR000792">
    <property type="entry name" value="Tscrpt_reg_LuxR_C"/>
</dbReference>
<dbReference type="Gene3D" id="3.30.450.40">
    <property type="match status" value="1"/>
</dbReference>
<reference evidence="5 6" key="1">
    <citation type="journal article" date="2011" name="J. Bacteriol.">
        <title>Complete genome sequence of Amycolicicoccus subflavus DQS3-9A1T, an actinomycete isolated from crude oil-polluted soil.</title>
        <authorList>
            <person name="Cai M."/>
            <person name="Chen W.M."/>
            <person name="Nie Y."/>
            <person name="Chi C.Q."/>
            <person name="Wang Y.N."/>
            <person name="Tang Y.Q."/>
            <person name="Li G.Y."/>
            <person name="Wu X.L."/>
        </authorList>
    </citation>
    <scope>NUCLEOTIDE SEQUENCE [LARGE SCALE GENOMIC DNA]</scope>
    <source>
        <strain evidence="6">DSM 45089 / DQS3-9A1</strain>
    </source>
</reference>
<dbReference type="PRINTS" id="PR00038">
    <property type="entry name" value="HTHLUXR"/>
</dbReference>
<dbReference type="Pfam" id="PF13185">
    <property type="entry name" value="GAF_2"/>
    <property type="match status" value="1"/>
</dbReference>
<dbReference type="KEGG" id="asd:AS9A_0790"/>
<dbReference type="STRING" id="443218.AS9A_0790"/>
<dbReference type="SUPFAM" id="SSF46894">
    <property type="entry name" value="C-terminal effector domain of the bipartite response regulators"/>
    <property type="match status" value="1"/>
</dbReference>
<dbReference type="InterPro" id="IPR003018">
    <property type="entry name" value="GAF"/>
</dbReference>
<keyword evidence="6" id="KW-1185">Reference proteome</keyword>
<accession>F6EM36</accession>
<dbReference type="GO" id="GO:0003677">
    <property type="term" value="F:DNA binding"/>
    <property type="evidence" value="ECO:0007669"/>
    <property type="project" value="UniProtKB-KW"/>
</dbReference>
<protein>
    <recommendedName>
        <fullName evidence="4">HTH luxR-type domain-containing protein</fullName>
    </recommendedName>
</protein>
<name>F6EM36_HOYSD</name>
<dbReference type="EMBL" id="CP002786">
    <property type="protein sequence ID" value="AEF39242.1"/>
    <property type="molecule type" value="Genomic_DNA"/>
</dbReference>
<dbReference type="Gene3D" id="1.10.10.10">
    <property type="entry name" value="Winged helix-like DNA-binding domain superfamily/Winged helix DNA-binding domain"/>
    <property type="match status" value="1"/>
</dbReference>
<evidence type="ECO:0000313" key="5">
    <source>
        <dbReference type="EMBL" id="AEF39242.1"/>
    </source>
</evidence>
<dbReference type="InterPro" id="IPR016032">
    <property type="entry name" value="Sig_transdc_resp-reg_C-effctor"/>
</dbReference>
<dbReference type="SUPFAM" id="SSF55781">
    <property type="entry name" value="GAF domain-like"/>
    <property type="match status" value="1"/>
</dbReference>
<dbReference type="SMART" id="SM00065">
    <property type="entry name" value="GAF"/>
    <property type="match status" value="1"/>
</dbReference>